<dbReference type="Gene3D" id="1.10.287.10">
    <property type="entry name" value="S15/NS1, RNA-binding"/>
    <property type="match status" value="1"/>
</dbReference>
<protein>
    <recommendedName>
        <fullName evidence="7">WHEP-TRS domain-containing protein</fullName>
    </recommendedName>
</protein>
<feature type="region of interest" description="Disordered" evidence="6">
    <location>
        <begin position="67"/>
        <end position="97"/>
    </location>
</feature>
<evidence type="ECO:0000256" key="1">
    <source>
        <dbReference type="ARBA" id="ARBA00022598"/>
    </source>
</evidence>
<dbReference type="GeneID" id="25914119"/>
<keyword evidence="4" id="KW-0648">Protein biosynthesis</keyword>
<dbReference type="GO" id="GO:0006433">
    <property type="term" value="P:prolyl-tRNA aminoacylation"/>
    <property type="evidence" value="ECO:0007669"/>
    <property type="project" value="InterPro"/>
</dbReference>
<dbReference type="RefSeq" id="XP_014147729.1">
    <property type="nucleotide sequence ID" value="XM_014292254.1"/>
</dbReference>
<keyword evidence="2" id="KW-0547">Nucleotide-binding</keyword>
<evidence type="ECO:0000256" key="3">
    <source>
        <dbReference type="ARBA" id="ARBA00022840"/>
    </source>
</evidence>
<dbReference type="AlphaFoldDB" id="A0A0L0FAT9"/>
<evidence type="ECO:0000259" key="7">
    <source>
        <dbReference type="PROSITE" id="PS51185"/>
    </source>
</evidence>
<dbReference type="OrthoDB" id="1350766at2759"/>
<evidence type="ECO:0000313" key="9">
    <source>
        <dbReference type="Proteomes" id="UP000054560"/>
    </source>
</evidence>
<proteinExistence type="predicted"/>
<accession>A0A0L0FAT9</accession>
<dbReference type="EMBL" id="KQ245098">
    <property type="protein sequence ID" value="KNC73827.1"/>
    <property type="molecule type" value="Genomic_DNA"/>
</dbReference>
<dbReference type="InterPro" id="IPR009068">
    <property type="entry name" value="uS15_NS1_RNA-bd_sf"/>
</dbReference>
<dbReference type="GO" id="GO:0005524">
    <property type="term" value="F:ATP binding"/>
    <property type="evidence" value="ECO:0007669"/>
    <property type="project" value="UniProtKB-KW"/>
</dbReference>
<dbReference type="STRING" id="667725.A0A0L0FAT9"/>
<dbReference type="InterPro" id="IPR045864">
    <property type="entry name" value="aa-tRNA-synth_II/BPL/LPL"/>
</dbReference>
<feature type="domain" description="WHEP-TRS" evidence="7">
    <location>
        <begin position="20"/>
        <end position="76"/>
    </location>
</feature>
<dbReference type="PANTHER" id="PTHR43382:SF2">
    <property type="entry name" value="BIFUNCTIONAL GLUTAMATE_PROLINE--TRNA LIGASE"/>
    <property type="match status" value="1"/>
</dbReference>
<dbReference type="PANTHER" id="PTHR43382">
    <property type="entry name" value="PROLYL-TRNA SYNTHETASE"/>
    <property type="match status" value="1"/>
</dbReference>
<sequence>MSSPTDASNPAAADTTMSSEEGEIVEKIVAQGTKVAEIKKANPESEDIADEVAKLLSLKNEYEKVTGKPYAGGGRARKPKAAKATKAEKPKPAADKKGATKLALAYKKSENFQEWYSEVIKKAELIEHHDVSGCYVLRPNSFHVWECITGN</sequence>
<keyword evidence="5" id="KW-0030">Aminoacyl-tRNA synthetase</keyword>
<dbReference type="PROSITE" id="PS51185">
    <property type="entry name" value="WHEP_TRS_2"/>
    <property type="match status" value="1"/>
</dbReference>
<dbReference type="Proteomes" id="UP000054560">
    <property type="component" value="Unassembled WGS sequence"/>
</dbReference>
<dbReference type="GO" id="GO:0005737">
    <property type="term" value="C:cytoplasm"/>
    <property type="evidence" value="ECO:0007669"/>
    <property type="project" value="InterPro"/>
</dbReference>
<dbReference type="InterPro" id="IPR004499">
    <property type="entry name" value="Pro-tRNA-ligase_IIa_arc-type"/>
</dbReference>
<dbReference type="eggNOG" id="KOG4163">
    <property type="taxonomic scope" value="Eukaryota"/>
</dbReference>
<evidence type="ECO:0000256" key="4">
    <source>
        <dbReference type="ARBA" id="ARBA00022917"/>
    </source>
</evidence>
<feature type="region of interest" description="Disordered" evidence="6">
    <location>
        <begin position="1"/>
        <end position="23"/>
    </location>
</feature>
<dbReference type="Gene3D" id="3.30.930.10">
    <property type="entry name" value="Bira Bifunctional Protein, Domain 2"/>
    <property type="match status" value="1"/>
</dbReference>
<evidence type="ECO:0000313" key="8">
    <source>
        <dbReference type="EMBL" id="KNC73827.1"/>
    </source>
</evidence>
<dbReference type="GO" id="GO:0017101">
    <property type="term" value="C:aminoacyl-tRNA synthetase multienzyme complex"/>
    <property type="evidence" value="ECO:0007669"/>
    <property type="project" value="TreeGrafter"/>
</dbReference>
<feature type="compositionally biased region" description="Basic and acidic residues" evidence="6">
    <location>
        <begin position="85"/>
        <end position="97"/>
    </location>
</feature>
<dbReference type="InterPro" id="IPR000738">
    <property type="entry name" value="WHEP-TRS_dom"/>
</dbReference>
<evidence type="ECO:0000256" key="2">
    <source>
        <dbReference type="ARBA" id="ARBA00022741"/>
    </source>
</evidence>
<keyword evidence="9" id="KW-1185">Reference proteome</keyword>
<dbReference type="Pfam" id="PF00458">
    <property type="entry name" value="WHEP-TRS"/>
    <property type="match status" value="1"/>
</dbReference>
<organism evidence="8 9">
    <name type="scientific">Sphaeroforma arctica JP610</name>
    <dbReference type="NCBI Taxonomy" id="667725"/>
    <lineage>
        <taxon>Eukaryota</taxon>
        <taxon>Ichthyosporea</taxon>
        <taxon>Ichthyophonida</taxon>
        <taxon>Sphaeroforma</taxon>
    </lineage>
</organism>
<dbReference type="GO" id="GO:0004827">
    <property type="term" value="F:proline-tRNA ligase activity"/>
    <property type="evidence" value="ECO:0007669"/>
    <property type="project" value="InterPro"/>
</dbReference>
<keyword evidence="3" id="KW-0067">ATP-binding</keyword>
<dbReference type="SUPFAM" id="SSF47060">
    <property type="entry name" value="S15/NS1 RNA-binding domain"/>
    <property type="match status" value="1"/>
</dbReference>
<reference evidence="8 9" key="1">
    <citation type="submission" date="2011-02" db="EMBL/GenBank/DDBJ databases">
        <title>The Genome Sequence of Sphaeroforma arctica JP610.</title>
        <authorList>
            <consortium name="The Broad Institute Genome Sequencing Platform"/>
            <person name="Russ C."/>
            <person name="Cuomo C."/>
            <person name="Young S.K."/>
            <person name="Zeng Q."/>
            <person name="Gargeya S."/>
            <person name="Alvarado L."/>
            <person name="Berlin A."/>
            <person name="Chapman S.B."/>
            <person name="Chen Z."/>
            <person name="Freedman E."/>
            <person name="Gellesch M."/>
            <person name="Goldberg J."/>
            <person name="Griggs A."/>
            <person name="Gujja S."/>
            <person name="Heilman E."/>
            <person name="Heiman D."/>
            <person name="Howarth C."/>
            <person name="Mehta T."/>
            <person name="Neiman D."/>
            <person name="Pearson M."/>
            <person name="Roberts A."/>
            <person name="Saif S."/>
            <person name="Shea T."/>
            <person name="Shenoy N."/>
            <person name="Sisk P."/>
            <person name="Stolte C."/>
            <person name="Sykes S."/>
            <person name="White J."/>
            <person name="Yandava C."/>
            <person name="Burger G."/>
            <person name="Gray M.W."/>
            <person name="Holland P.W.H."/>
            <person name="King N."/>
            <person name="Lang F.B.F."/>
            <person name="Roger A.J."/>
            <person name="Ruiz-Trillo I."/>
            <person name="Haas B."/>
            <person name="Nusbaum C."/>
            <person name="Birren B."/>
        </authorList>
    </citation>
    <scope>NUCLEOTIDE SEQUENCE [LARGE SCALE GENOMIC DNA]</scope>
    <source>
        <strain evidence="8 9">JP610</strain>
    </source>
</reference>
<feature type="non-terminal residue" evidence="8">
    <location>
        <position position="151"/>
    </location>
</feature>
<name>A0A0L0FAT9_9EUKA</name>
<gene>
    <name evidence="8" type="ORF">SARC_13615</name>
</gene>
<dbReference type="SMART" id="SM00991">
    <property type="entry name" value="WHEP-TRS"/>
    <property type="match status" value="1"/>
</dbReference>
<keyword evidence="1" id="KW-0436">Ligase</keyword>
<evidence type="ECO:0000256" key="5">
    <source>
        <dbReference type="ARBA" id="ARBA00023146"/>
    </source>
</evidence>
<evidence type="ECO:0000256" key="6">
    <source>
        <dbReference type="SAM" id="MobiDB-lite"/>
    </source>
</evidence>